<organism evidence="1 2">
    <name type="scientific">Nitratireductor mangrovi</name>
    <dbReference type="NCBI Taxonomy" id="2599600"/>
    <lineage>
        <taxon>Bacteria</taxon>
        <taxon>Pseudomonadati</taxon>
        <taxon>Pseudomonadota</taxon>
        <taxon>Alphaproteobacteria</taxon>
        <taxon>Hyphomicrobiales</taxon>
        <taxon>Phyllobacteriaceae</taxon>
        <taxon>Nitratireductor</taxon>
    </lineage>
</organism>
<name>A0A5B8L0M6_9HYPH</name>
<dbReference type="EMBL" id="CP042301">
    <property type="protein sequence ID" value="QDZ01554.1"/>
    <property type="molecule type" value="Genomic_DNA"/>
</dbReference>
<reference evidence="1" key="1">
    <citation type="submission" date="2020-04" db="EMBL/GenBank/DDBJ databases">
        <title>Nitratireductor sp. nov. isolated from mangrove soil.</title>
        <authorList>
            <person name="Ye Y."/>
        </authorList>
    </citation>
    <scope>NUCLEOTIDE SEQUENCE</scope>
    <source>
        <strain evidence="1">SY7</strain>
    </source>
</reference>
<sequence>MAFHKKKADIKAHEIRRHDQISRGACCRPQIRAGVDFSYRRQYEGGGIRAEPAQAPRKQRLHALDICRQLRRYGGHLLRDDRKQAKQYRHEWPQT</sequence>
<dbReference type="RefSeq" id="WP_146300197.1">
    <property type="nucleotide sequence ID" value="NZ_CP042301.2"/>
</dbReference>
<keyword evidence="2" id="KW-1185">Reference proteome</keyword>
<evidence type="ECO:0000313" key="2">
    <source>
        <dbReference type="Proteomes" id="UP000321389"/>
    </source>
</evidence>
<dbReference type="Proteomes" id="UP000321389">
    <property type="component" value="Chromosome"/>
</dbReference>
<proteinExistence type="predicted"/>
<evidence type="ECO:0000313" key="1">
    <source>
        <dbReference type="EMBL" id="QDZ01554.1"/>
    </source>
</evidence>
<protein>
    <submittedName>
        <fullName evidence="1">Uncharacterized protein</fullName>
    </submittedName>
</protein>
<gene>
    <name evidence="1" type="ORF">FQ775_14865</name>
</gene>
<dbReference type="AlphaFoldDB" id="A0A5B8L0M6"/>
<accession>A0A5B8L0M6</accession>
<dbReference type="KEGG" id="niy:FQ775_14865"/>